<organism evidence="3 4">
    <name type="scientific">Pycnococcus provasolii</name>
    <dbReference type="NCBI Taxonomy" id="41880"/>
    <lineage>
        <taxon>Eukaryota</taxon>
        <taxon>Viridiplantae</taxon>
        <taxon>Chlorophyta</taxon>
        <taxon>Pseudoscourfieldiophyceae</taxon>
        <taxon>Pseudoscourfieldiales</taxon>
        <taxon>Pycnococcaceae</taxon>
        <taxon>Pycnococcus</taxon>
    </lineage>
</organism>
<sequence length="211" mass="21738">MLAPMPVASASAQFSRSLLLGILLVVLFLSTQSDLAANQQARATLHARQRAAAAQASRRSGSVAASPGDNADSGSDRGGSSGSDSPFSSEPFAQTLKEKIILDLSRANERLSEQIKRQKIRTMLLAQALREVAPNNETVMKLVHDVQRGHARANVPTASGGASTPSHVAHDNGNSITNNDGVEEPTTTGGGGSGAALLRGQASGSSSSVNE</sequence>
<feature type="region of interest" description="Disordered" evidence="1">
    <location>
        <begin position="153"/>
        <end position="211"/>
    </location>
</feature>
<feature type="region of interest" description="Disordered" evidence="1">
    <location>
        <begin position="50"/>
        <end position="90"/>
    </location>
</feature>
<comment type="caution">
    <text evidence="3">The sequence shown here is derived from an EMBL/GenBank/DDBJ whole genome shotgun (WGS) entry which is preliminary data.</text>
</comment>
<reference evidence="3" key="1">
    <citation type="submission" date="2020-10" db="EMBL/GenBank/DDBJ databases">
        <title>Unveiling of a novel bifunctional photoreceptor, Dualchrome1, isolated from a cosmopolitan green alga.</title>
        <authorList>
            <person name="Suzuki S."/>
            <person name="Kawachi M."/>
        </authorList>
    </citation>
    <scope>NUCLEOTIDE SEQUENCE</scope>
    <source>
        <strain evidence="3">NIES 2893</strain>
    </source>
</reference>
<dbReference type="Proteomes" id="UP000660262">
    <property type="component" value="Unassembled WGS sequence"/>
</dbReference>
<feature type="signal peptide" evidence="2">
    <location>
        <begin position="1"/>
        <end position="33"/>
    </location>
</feature>
<proteinExistence type="predicted"/>
<feature type="compositionally biased region" description="Low complexity" evidence="1">
    <location>
        <begin position="195"/>
        <end position="211"/>
    </location>
</feature>
<gene>
    <name evidence="3" type="ORF">PPROV_001042600</name>
</gene>
<feature type="compositionally biased region" description="Low complexity" evidence="1">
    <location>
        <begin position="50"/>
        <end position="73"/>
    </location>
</feature>
<keyword evidence="4" id="KW-1185">Reference proteome</keyword>
<protein>
    <submittedName>
        <fullName evidence="3">Uncharacterized protein</fullName>
    </submittedName>
</protein>
<accession>A0A830HXI6</accession>
<name>A0A830HXI6_9CHLO</name>
<feature type="chain" id="PRO_5032844998" evidence="2">
    <location>
        <begin position="34"/>
        <end position="211"/>
    </location>
</feature>
<dbReference type="EMBL" id="BNJQ01000036">
    <property type="protein sequence ID" value="GHP11698.1"/>
    <property type="molecule type" value="Genomic_DNA"/>
</dbReference>
<keyword evidence="2" id="KW-0732">Signal</keyword>
<dbReference type="AlphaFoldDB" id="A0A830HXI6"/>
<feature type="compositionally biased region" description="Polar residues" evidence="1">
    <location>
        <begin position="156"/>
        <end position="180"/>
    </location>
</feature>
<evidence type="ECO:0000313" key="4">
    <source>
        <dbReference type="Proteomes" id="UP000660262"/>
    </source>
</evidence>
<evidence type="ECO:0000313" key="3">
    <source>
        <dbReference type="EMBL" id="GHP11698.1"/>
    </source>
</evidence>
<evidence type="ECO:0000256" key="2">
    <source>
        <dbReference type="SAM" id="SignalP"/>
    </source>
</evidence>
<evidence type="ECO:0000256" key="1">
    <source>
        <dbReference type="SAM" id="MobiDB-lite"/>
    </source>
</evidence>